<dbReference type="SUPFAM" id="SSF48019">
    <property type="entry name" value="post-AAA+ oligomerization domain-like"/>
    <property type="match status" value="1"/>
</dbReference>
<evidence type="ECO:0000259" key="9">
    <source>
        <dbReference type="Pfam" id="PF06144"/>
    </source>
</evidence>
<evidence type="ECO:0000259" key="10">
    <source>
        <dbReference type="Pfam" id="PF14840"/>
    </source>
</evidence>
<keyword evidence="6" id="KW-0239">DNA-directed DNA polymerase</keyword>
<dbReference type="GO" id="GO:0003887">
    <property type="term" value="F:DNA-directed DNA polymerase activity"/>
    <property type="evidence" value="ECO:0007669"/>
    <property type="project" value="UniProtKB-KW"/>
</dbReference>
<keyword evidence="5" id="KW-0235">DNA replication</keyword>
<evidence type="ECO:0000313" key="12">
    <source>
        <dbReference type="Proteomes" id="UP000295135"/>
    </source>
</evidence>
<dbReference type="Gene3D" id="1.20.272.10">
    <property type="match status" value="1"/>
</dbReference>
<dbReference type="PANTHER" id="PTHR34388">
    <property type="entry name" value="DNA POLYMERASE III SUBUNIT DELTA"/>
    <property type="match status" value="1"/>
</dbReference>
<keyword evidence="12" id="KW-1185">Reference proteome</keyword>
<evidence type="ECO:0000256" key="3">
    <source>
        <dbReference type="ARBA" id="ARBA00022679"/>
    </source>
</evidence>
<dbReference type="Proteomes" id="UP000295135">
    <property type="component" value="Unassembled WGS sequence"/>
</dbReference>
<feature type="domain" description="DNA polymerase III subunit delta C-terminal" evidence="10">
    <location>
        <begin position="218"/>
        <end position="331"/>
    </location>
</feature>
<dbReference type="CDD" id="cd18138">
    <property type="entry name" value="HLD_clamp_pol_III_delta"/>
    <property type="match status" value="1"/>
</dbReference>
<evidence type="ECO:0000256" key="5">
    <source>
        <dbReference type="ARBA" id="ARBA00022705"/>
    </source>
</evidence>
<keyword evidence="3" id="KW-0808">Transferase</keyword>
<dbReference type="EC" id="2.7.7.7" evidence="1"/>
<dbReference type="InterPro" id="IPR010372">
    <property type="entry name" value="DNA_pol3_delta_N"/>
</dbReference>
<dbReference type="Pfam" id="PF06144">
    <property type="entry name" value="DNA_pol3_delta"/>
    <property type="match status" value="1"/>
</dbReference>
<feature type="domain" description="DNA polymerase III delta N-terminal" evidence="9">
    <location>
        <begin position="20"/>
        <end position="138"/>
    </location>
</feature>
<dbReference type="NCBIfam" id="TIGR01128">
    <property type="entry name" value="holA"/>
    <property type="match status" value="1"/>
</dbReference>
<dbReference type="PANTHER" id="PTHR34388:SF1">
    <property type="entry name" value="DNA POLYMERASE III SUBUNIT DELTA"/>
    <property type="match status" value="1"/>
</dbReference>
<name>A0A4R3JXT7_9PROT</name>
<evidence type="ECO:0000256" key="4">
    <source>
        <dbReference type="ARBA" id="ARBA00022695"/>
    </source>
</evidence>
<keyword evidence="4" id="KW-0548">Nucleotidyltransferase</keyword>
<evidence type="ECO:0000256" key="8">
    <source>
        <dbReference type="ARBA" id="ARBA00049244"/>
    </source>
</evidence>
<dbReference type="GO" id="GO:0003677">
    <property type="term" value="F:DNA binding"/>
    <property type="evidence" value="ECO:0007669"/>
    <property type="project" value="InterPro"/>
</dbReference>
<protein>
    <recommendedName>
        <fullName evidence="2">DNA polymerase III subunit delta</fullName>
        <ecNumber evidence="1">2.7.7.7</ecNumber>
    </recommendedName>
</protein>
<dbReference type="SUPFAM" id="SSF52540">
    <property type="entry name" value="P-loop containing nucleoside triphosphate hydrolases"/>
    <property type="match status" value="1"/>
</dbReference>
<dbReference type="EMBL" id="SLZY01000002">
    <property type="protein sequence ID" value="TCS73264.1"/>
    <property type="molecule type" value="Genomic_DNA"/>
</dbReference>
<evidence type="ECO:0000256" key="7">
    <source>
        <dbReference type="ARBA" id="ARBA00034754"/>
    </source>
</evidence>
<dbReference type="AlphaFoldDB" id="A0A4R3JXT7"/>
<dbReference type="Pfam" id="PF14840">
    <property type="entry name" value="DNA_pol3_delt_C"/>
    <property type="match status" value="1"/>
</dbReference>
<evidence type="ECO:0000313" key="11">
    <source>
        <dbReference type="EMBL" id="TCS73264.1"/>
    </source>
</evidence>
<dbReference type="Gene3D" id="3.40.50.300">
    <property type="entry name" value="P-loop containing nucleotide triphosphate hydrolases"/>
    <property type="match status" value="1"/>
</dbReference>
<evidence type="ECO:0000256" key="6">
    <source>
        <dbReference type="ARBA" id="ARBA00022932"/>
    </source>
</evidence>
<reference evidence="11 12" key="1">
    <citation type="submission" date="2019-03" db="EMBL/GenBank/DDBJ databases">
        <title>Genomic Encyclopedia of Type Strains, Phase IV (KMG-IV): sequencing the most valuable type-strain genomes for metagenomic binning, comparative biology and taxonomic classification.</title>
        <authorList>
            <person name="Goeker M."/>
        </authorList>
    </citation>
    <scope>NUCLEOTIDE SEQUENCE [LARGE SCALE GENOMIC DNA]</scope>
    <source>
        <strain evidence="11 12">DSM 103923</strain>
    </source>
</reference>
<accession>A0A4R3JXT7</accession>
<dbReference type="Gene3D" id="1.10.8.60">
    <property type="match status" value="1"/>
</dbReference>
<dbReference type="InterPro" id="IPR005790">
    <property type="entry name" value="DNA_polIII_delta"/>
</dbReference>
<comment type="similarity">
    <text evidence="7">Belongs to the DNA polymerase HolA subunit family.</text>
</comment>
<evidence type="ECO:0000256" key="1">
    <source>
        <dbReference type="ARBA" id="ARBA00012417"/>
    </source>
</evidence>
<dbReference type="InterPro" id="IPR008921">
    <property type="entry name" value="DNA_pol3_clamp-load_cplx_C"/>
</dbReference>
<dbReference type="InterPro" id="IPR032780">
    <property type="entry name" value="DNA_pol3_delt_C"/>
</dbReference>
<sequence>MKLRPEQLAAALKKGPVPVYVVSGDEPLLVEEAAALIRHALREAGVAERQAFQAETGFKWAEWLASFDSLSLFAERRLIELRLPTGKPGVEGGKTLEAWAARPPADTWLLVLLPRLDRAGQNAKWFKALEAAGALVTVQPPTLEQLPAWIGERLGRHGLKAERETLAWLAARVEGNLLAAHQEVEKLALLLPPGPVKLEQAREAVVDVARYDASDLPEALLKGDATRYCRILDGLKAEGEAPPLAVWMLANEIRNLYRLASGQARGESLAGMYAELRIWESRQPLVGRALKQVNLAQLSQALRQVGLIDRAAKGLLREDAWELMKQLGLSLMGQRTVPLIAEVI</sequence>
<comment type="catalytic activity">
    <reaction evidence="8">
        <text>DNA(n) + a 2'-deoxyribonucleoside 5'-triphosphate = DNA(n+1) + diphosphate</text>
        <dbReference type="Rhea" id="RHEA:22508"/>
        <dbReference type="Rhea" id="RHEA-COMP:17339"/>
        <dbReference type="Rhea" id="RHEA-COMP:17340"/>
        <dbReference type="ChEBI" id="CHEBI:33019"/>
        <dbReference type="ChEBI" id="CHEBI:61560"/>
        <dbReference type="ChEBI" id="CHEBI:173112"/>
        <dbReference type="EC" id="2.7.7.7"/>
    </reaction>
</comment>
<dbReference type="RefSeq" id="WP_232019146.1">
    <property type="nucleotide sequence ID" value="NZ_AP018721.1"/>
</dbReference>
<dbReference type="InterPro" id="IPR027417">
    <property type="entry name" value="P-loop_NTPase"/>
</dbReference>
<dbReference type="GO" id="GO:0009360">
    <property type="term" value="C:DNA polymerase III complex"/>
    <property type="evidence" value="ECO:0007669"/>
    <property type="project" value="InterPro"/>
</dbReference>
<gene>
    <name evidence="11" type="ORF">EDC61_10232</name>
</gene>
<proteinExistence type="inferred from homology"/>
<evidence type="ECO:0000256" key="2">
    <source>
        <dbReference type="ARBA" id="ARBA00017703"/>
    </source>
</evidence>
<organism evidence="11 12">
    <name type="scientific">Sulfuritortus calidifontis</name>
    <dbReference type="NCBI Taxonomy" id="1914471"/>
    <lineage>
        <taxon>Bacteria</taxon>
        <taxon>Pseudomonadati</taxon>
        <taxon>Pseudomonadota</taxon>
        <taxon>Betaproteobacteria</taxon>
        <taxon>Nitrosomonadales</taxon>
        <taxon>Thiobacillaceae</taxon>
        <taxon>Sulfuritortus</taxon>
    </lineage>
</organism>
<comment type="caution">
    <text evidence="11">The sequence shown here is derived from an EMBL/GenBank/DDBJ whole genome shotgun (WGS) entry which is preliminary data.</text>
</comment>
<dbReference type="GO" id="GO:0006261">
    <property type="term" value="P:DNA-templated DNA replication"/>
    <property type="evidence" value="ECO:0007669"/>
    <property type="project" value="TreeGrafter"/>
</dbReference>